<keyword evidence="1" id="KW-0723">Serine/threonine-protein kinase</keyword>
<dbReference type="EMBL" id="CM026430">
    <property type="protein sequence ID" value="KAG0562338.1"/>
    <property type="molecule type" value="Genomic_DNA"/>
</dbReference>
<evidence type="ECO:0000259" key="8">
    <source>
        <dbReference type="PROSITE" id="PS50011"/>
    </source>
</evidence>
<name>A0A8T0GX73_CERPU</name>
<comment type="caution">
    <text evidence="9">The sequence shown here is derived from an EMBL/GenBank/DDBJ whole genome shotgun (WGS) entry which is preliminary data.</text>
</comment>
<evidence type="ECO:0000256" key="3">
    <source>
        <dbReference type="ARBA" id="ARBA00022741"/>
    </source>
</evidence>
<evidence type="ECO:0000256" key="2">
    <source>
        <dbReference type="ARBA" id="ARBA00022679"/>
    </source>
</evidence>
<feature type="binding site" evidence="6">
    <location>
        <position position="241"/>
    </location>
    <ligand>
        <name>ATP</name>
        <dbReference type="ChEBI" id="CHEBI:30616"/>
    </ligand>
</feature>
<evidence type="ECO:0000256" key="5">
    <source>
        <dbReference type="ARBA" id="ARBA00022840"/>
    </source>
</evidence>
<organism evidence="9 10">
    <name type="scientific">Ceratodon purpureus</name>
    <name type="common">Fire moss</name>
    <name type="synonym">Dicranum purpureum</name>
    <dbReference type="NCBI Taxonomy" id="3225"/>
    <lineage>
        <taxon>Eukaryota</taxon>
        <taxon>Viridiplantae</taxon>
        <taxon>Streptophyta</taxon>
        <taxon>Embryophyta</taxon>
        <taxon>Bryophyta</taxon>
        <taxon>Bryophytina</taxon>
        <taxon>Bryopsida</taxon>
        <taxon>Dicranidae</taxon>
        <taxon>Pseudoditrichales</taxon>
        <taxon>Ditrichaceae</taxon>
        <taxon>Ceratodon</taxon>
    </lineage>
</organism>
<dbReference type="PROSITE" id="PS00108">
    <property type="entry name" value="PROTEIN_KINASE_ST"/>
    <property type="match status" value="1"/>
</dbReference>
<evidence type="ECO:0000256" key="1">
    <source>
        <dbReference type="ARBA" id="ARBA00022527"/>
    </source>
</evidence>
<evidence type="ECO:0000313" key="10">
    <source>
        <dbReference type="Proteomes" id="UP000822688"/>
    </source>
</evidence>
<dbReference type="Pfam" id="PF07714">
    <property type="entry name" value="PK_Tyr_Ser-Thr"/>
    <property type="match status" value="1"/>
</dbReference>
<gene>
    <name evidence="9" type="ORF">KC19_9G138400</name>
</gene>
<keyword evidence="7" id="KW-0175">Coiled coil</keyword>
<sequence>MDSFFKFVRRSQTLPDIHHQETRRHFFENQCRVLGEHISTAKDIFSDHALCPESALPELQRVVRIGETLVEGCQNEICAHKAYLRQEERTKAFEETLTEILWCISVVFCSSVRCLSGNPSLAMGEFPQAMLGAKEKYVLHKAALADEGLLLASLDIWIDKHVCSVEECGRHQGQSSIAVCLAAQIRKRIWKRMASISKGSDPKSSLWITVQNALVDGVQIGKGSFGTVFETKWLGDVYAKKEFDTHCKDFADEANALAKLNHPHIVKVFTASSESCTPCFFLMEKMPCDLRTLMNLRMNRFSIISPFSISAGIDLMLQISEAMSYMNSEGMVHRDLKAANILVEPVGDQADYCDGFVIAKLADFGLAKVKHEVTSRMTRNTGTRLWMAPEVFGAHPEDEEHLLEVFPRKADVYSFGIVCSEILTGKSPLYNVHFELRELYKLITDPKNPLRPELPQSCPASLASLICKCWQTDPVMRPTFKEISTILRYFKGHFMMEGRIEEFQEANGRFSVDEAQKMIKELKETIKNFNLELTKLQESKSKAVHENEAEIKQLQNEKEAEIKQLLNKKGAEINQLQKEVDAQRFSVDEAQKIIKELKETNKNLNLQLTKLQASKSKAMHEKEAVRKSWMKLRLSSRD</sequence>
<evidence type="ECO:0000313" key="9">
    <source>
        <dbReference type="EMBL" id="KAG0562338.1"/>
    </source>
</evidence>
<keyword evidence="5 6" id="KW-0067">ATP-binding</keyword>
<keyword evidence="2" id="KW-0808">Transferase</keyword>
<feature type="domain" description="Protein kinase" evidence="8">
    <location>
        <begin position="214"/>
        <end position="490"/>
    </location>
</feature>
<reference evidence="9" key="1">
    <citation type="submission" date="2020-06" db="EMBL/GenBank/DDBJ databases">
        <title>WGS assembly of Ceratodon purpureus strain R40.</title>
        <authorList>
            <person name="Carey S.B."/>
            <person name="Jenkins J."/>
            <person name="Shu S."/>
            <person name="Lovell J.T."/>
            <person name="Sreedasyam A."/>
            <person name="Maumus F."/>
            <person name="Tiley G.P."/>
            <person name="Fernandez-Pozo N."/>
            <person name="Barry K."/>
            <person name="Chen C."/>
            <person name="Wang M."/>
            <person name="Lipzen A."/>
            <person name="Daum C."/>
            <person name="Saski C.A."/>
            <person name="Payton A.C."/>
            <person name="Mcbreen J.C."/>
            <person name="Conrad R.E."/>
            <person name="Kollar L.M."/>
            <person name="Olsson S."/>
            <person name="Huttunen S."/>
            <person name="Landis J.B."/>
            <person name="Wickett N.J."/>
            <person name="Johnson M.G."/>
            <person name="Rensing S.A."/>
            <person name="Grimwood J."/>
            <person name="Schmutz J."/>
            <person name="Mcdaniel S.F."/>
        </authorList>
    </citation>
    <scope>NUCLEOTIDE SEQUENCE</scope>
    <source>
        <strain evidence="9">R40</strain>
    </source>
</reference>
<keyword evidence="10" id="KW-1185">Reference proteome</keyword>
<dbReference type="PANTHER" id="PTHR44329:SF260">
    <property type="entry name" value="PROTEIN KINASE DOMAIN-CONTAINING PROTEIN"/>
    <property type="match status" value="1"/>
</dbReference>
<evidence type="ECO:0000256" key="6">
    <source>
        <dbReference type="PROSITE-ProRule" id="PRU10141"/>
    </source>
</evidence>
<dbReference type="PROSITE" id="PS50011">
    <property type="entry name" value="PROTEIN_KINASE_DOM"/>
    <property type="match status" value="1"/>
</dbReference>
<dbReference type="InterPro" id="IPR001245">
    <property type="entry name" value="Ser-Thr/Tyr_kinase_cat_dom"/>
</dbReference>
<dbReference type="SMART" id="SM00220">
    <property type="entry name" value="S_TKc"/>
    <property type="match status" value="1"/>
</dbReference>
<dbReference type="InterPro" id="IPR000719">
    <property type="entry name" value="Prot_kinase_dom"/>
</dbReference>
<dbReference type="InterPro" id="IPR017441">
    <property type="entry name" value="Protein_kinase_ATP_BS"/>
</dbReference>
<dbReference type="InterPro" id="IPR008271">
    <property type="entry name" value="Ser/Thr_kinase_AS"/>
</dbReference>
<accession>A0A8T0GX73</accession>
<dbReference type="PANTHER" id="PTHR44329">
    <property type="entry name" value="SERINE/THREONINE-PROTEIN KINASE TNNI3K-RELATED"/>
    <property type="match status" value="1"/>
</dbReference>
<dbReference type="AlphaFoldDB" id="A0A8T0GX73"/>
<protein>
    <recommendedName>
        <fullName evidence="8">Protein kinase domain-containing protein</fullName>
    </recommendedName>
</protein>
<dbReference type="PROSITE" id="PS00107">
    <property type="entry name" value="PROTEIN_KINASE_ATP"/>
    <property type="match status" value="1"/>
</dbReference>
<feature type="coiled-coil region" evidence="7">
    <location>
        <begin position="512"/>
        <end position="621"/>
    </location>
</feature>
<evidence type="ECO:0000256" key="4">
    <source>
        <dbReference type="ARBA" id="ARBA00022777"/>
    </source>
</evidence>
<keyword evidence="3 6" id="KW-0547">Nucleotide-binding</keyword>
<dbReference type="Gene3D" id="1.10.510.10">
    <property type="entry name" value="Transferase(Phosphotransferase) domain 1"/>
    <property type="match status" value="1"/>
</dbReference>
<dbReference type="SUPFAM" id="SSF56112">
    <property type="entry name" value="Protein kinase-like (PK-like)"/>
    <property type="match status" value="1"/>
</dbReference>
<dbReference type="InterPro" id="IPR051681">
    <property type="entry name" value="Ser/Thr_Kinases-Pseudokinases"/>
</dbReference>
<keyword evidence="4" id="KW-0418">Kinase</keyword>
<dbReference type="GO" id="GO:0004674">
    <property type="term" value="F:protein serine/threonine kinase activity"/>
    <property type="evidence" value="ECO:0007669"/>
    <property type="project" value="UniProtKB-KW"/>
</dbReference>
<proteinExistence type="predicted"/>
<dbReference type="Proteomes" id="UP000822688">
    <property type="component" value="Chromosome 9"/>
</dbReference>
<evidence type="ECO:0000256" key="7">
    <source>
        <dbReference type="SAM" id="Coils"/>
    </source>
</evidence>
<dbReference type="GO" id="GO:0005524">
    <property type="term" value="F:ATP binding"/>
    <property type="evidence" value="ECO:0007669"/>
    <property type="project" value="UniProtKB-UniRule"/>
</dbReference>
<dbReference type="InterPro" id="IPR011009">
    <property type="entry name" value="Kinase-like_dom_sf"/>
</dbReference>